<evidence type="ECO:0000256" key="10">
    <source>
        <dbReference type="SAM" id="MobiDB-lite"/>
    </source>
</evidence>
<keyword evidence="7" id="KW-0865">Zymogen</keyword>
<sequence length="658" mass="73193">MLLLLLFLSLASALDPTSNNALYQCGVRRRIGVQLIERGWVAELGQWPWHAALFHVSSNGSSSYACGGTLLDQRHVLTSAHCVTTKRRKNIVPISGSRLMIHLGQYDLREITGVQLRNVSEVHIHEEYSTNRNDIAVLVLSSDVEYSDFVIPICLDNRVDPDLTKLVGQRGSVAGWGLTENQTVAQLLRTAQMPVVSHVECVQADPTLFGRYLDRGMFCAGERNGTSVCNGDSGGGFYISEGDRWVLRGVVSFSGVDETRQCDTAQYAGFANVHNYLGWIRNVTGSRDGAADKLDVPRRISEIACLANDWTENLYDTLLLTGFKEDFRVYEDVPGFGERPKITEVVESVDNLIITKEECRNRTQDTGRTERITDSQLCVYSPGHEILHAYDSNGLAGGALQTYNSRTCIYSILGICADSYTAQSVTIYSRIARFLDWIEPIVWAVDDPTESEDEDGTPPEYEGNELSLGSSTEDTCTYKFDPNQLTPTGPIRKNTVVVDTSEFKDISIAEFRKLFEELRLNLSAVKSVQPHTLRNVVLIEMITSEHAEDLARNHNMKHTVMVNNQTIQIPVYLDGEGTTIVRVTNLAPRMSNDCIVEFLANFGEVVAIKDEVWGGQLAGITNGKRNVQMKLSYHIPQWVLINGEVGSVSYQGQLPHLL</sequence>
<feature type="domain" description="Peptidase S1" evidence="11">
    <location>
        <begin position="36"/>
        <end position="285"/>
    </location>
</feature>
<evidence type="ECO:0000313" key="12">
    <source>
        <dbReference type="EMBL" id="KAL1403024.1"/>
    </source>
</evidence>
<dbReference type="InterPro" id="IPR051333">
    <property type="entry name" value="CLIP_Serine_Protease"/>
</dbReference>
<gene>
    <name evidence="12" type="ORF">pipiens_005837</name>
</gene>
<dbReference type="AlphaFoldDB" id="A0ABD1DU71"/>
<evidence type="ECO:0000256" key="2">
    <source>
        <dbReference type="ARBA" id="ARBA00022525"/>
    </source>
</evidence>
<comment type="similarity">
    <text evidence="9">Belongs to the peptidase S1 family. CLIP subfamily.</text>
</comment>
<evidence type="ECO:0000256" key="9">
    <source>
        <dbReference type="ARBA" id="ARBA00024195"/>
    </source>
</evidence>
<dbReference type="EMBL" id="JBEHCU010002195">
    <property type="protein sequence ID" value="KAL1403024.1"/>
    <property type="molecule type" value="Genomic_DNA"/>
</dbReference>
<dbReference type="PRINTS" id="PR00722">
    <property type="entry name" value="CHYMOTRYPSIN"/>
</dbReference>
<dbReference type="FunFam" id="2.40.10.10:FF:000146">
    <property type="entry name" value="Serine protease 53"/>
    <property type="match status" value="1"/>
</dbReference>
<proteinExistence type="inferred from homology"/>
<keyword evidence="3" id="KW-0645">Protease</keyword>
<evidence type="ECO:0000259" key="11">
    <source>
        <dbReference type="PROSITE" id="PS50240"/>
    </source>
</evidence>
<keyword evidence="8" id="KW-1015">Disulfide bond</keyword>
<evidence type="ECO:0000256" key="6">
    <source>
        <dbReference type="ARBA" id="ARBA00022825"/>
    </source>
</evidence>
<name>A0ABD1DU71_CULPP</name>
<keyword evidence="5" id="KW-0378">Hydrolase</keyword>
<dbReference type="Proteomes" id="UP001562425">
    <property type="component" value="Unassembled WGS sequence"/>
</dbReference>
<dbReference type="InterPro" id="IPR001314">
    <property type="entry name" value="Peptidase_S1A"/>
</dbReference>
<evidence type="ECO:0000256" key="5">
    <source>
        <dbReference type="ARBA" id="ARBA00022801"/>
    </source>
</evidence>
<evidence type="ECO:0000256" key="7">
    <source>
        <dbReference type="ARBA" id="ARBA00023145"/>
    </source>
</evidence>
<reference evidence="12 13" key="1">
    <citation type="submission" date="2024-05" db="EMBL/GenBank/DDBJ databases">
        <title>Culex pipiens pipiens assembly and annotation.</title>
        <authorList>
            <person name="Alout H."/>
            <person name="Durand T."/>
        </authorList>
    </citation>
    <scope>NUCLEOTIDE SEQUENCE [LARGE SCALE GENOMIC DNA]</scope>
    <source>
        <strain evidence="12">HA-2024</strain>
        <tissue evidence="12">Whole body</tissue>
    </source>
</reference>
<keyword evidence="2" id="KW-0964">Secreted</keyword>
<organism evidence="12 13">
    <name type="scientific">Culex pipiens pipiens</name>
    <name type="common">Northern house mosquito</name>
    <dbReference type="NCBI Taxonomy" id="38569"/>
    <lineage>
        <taxon>Eukaryota</taxon>
        <taxon>Metazoa</taxon>
        <taxon>Ecdysozoa</taxon>
        <taxon>Arthropoda</taxon>
        <taxon>Hexapoda</taxon>
        <taxon>Insecta</taxon>
        <taxon>Pterygota</taxon>
        <taxon>Neoptera</taxon>
        <taxon>Endopterygota</taxon>
        <taxon>Diptera</taxon>
        <taxon>Nematocera</taxon>
        <taxon>Culicoidea</taxon>
        <taxon>Culicidae</taxon>
        <taxon>Culicinae</taxon>
        <taxon>Culicini</taxon>
        <taxon>Culex</taxon>
        <taxon>Culex</taxon>
    </lineage>
</organism>
<dbReference type="Gene3D" id="2.40.10.10">
    <property type="entry name" value="Trypsin-like serine proteases"/>
    <property type="match status" value="2"/>
</dbReference>
<dbReference type="Pfam" id="PF00089">
    <property type="entry name" value="Trypsin"/>
    <property type="match status" value="1"/>
</dbReference>
<dbReference type="InterPro" id="IPR001254">
    <property type="entry name" value="Trypsin_dom"/>
</dbReference>
<dbReference type="PROSITE" id="PS50240">
    <property type="entry name" value="TRYPSIN_DOM"/>
    <property type="match status" value="1"/>
</dbReference>
<evidence type="ECO:0000256" key="1">
    <source>
        <dbReference type="ARBA" id="ARBA00004613"/>
    </source>
</evidence>
<protein>
    <recommendedName>
        <fullName evidence="11">Peptidase S1 domain-containing protein</fullName>
    </recommendedName>
</protein>
<comment type="caution">
    <text evidence="12">The sequence shown here is derived from an EMBL/GenBank/DDBJ whole genome shotgun (WGS) entry which is preliminary data.</text>
</comment>
<dbReference type="CDD" id="cd00190">
    <property type="entry name" value="Tryp_SPc"/>
    <property type="match status" value="1"/>
</dbReference>
<evidence type="ECO:0000256" key="4">
    <source>
        <dbReference type="ARBA" id="ARBA00022729"/>
    </source>
</evidence>
<feature type="compositionally biased region" description="Acidic residues" evidence="10">
    <location>
        <begin position="448"/>
        <end position="457"/>
    </location>
</feature>
<accession>A0ABD1DU71</accession>
<keyword evidence="6" id="KW-0720">Serine protease</keyword>
<keyword evidence="13" id="KW-1185">Reference proteome</keyword>
<keyword evidence="4" id="KW-0732">Signal</keyword>
<evidence type="ECO:0000256" key="3">
    <source>
        <dbReference type="ARBA" id="ARBA00022670"/>
    </source>
</evidence>
<dbReference type="InterPro" id="IPR043504">
    <property type="entry name" value="Peptidase_S1_PA_chymotrypsin"/>
</dbReference>
<feature type="region of interest" description="Disordered" evidence="10">
    <location>
        <begin position="448"/>
        <end position="472"/>
    </location>
</feature>
<dbReference type="GO" id="GO:0005576">
    <property type="term" value="C:extracellular region"/>
    <property type="evidence" value="ECO:0007669"/>
    <property type="project" value="UniProtKB-SubCell"/>
</dbReference>
<dbReference type="PANTHER" id="PTHR24260:SF136">
    <property type="entry name" value="GH08193P-RELATED"/>
    <property type="match status" value="1"/>
</dbReference>
<dbReference type="PANTHER" id="PTHR24260">
    <property type="match status" value="1"/>
</dbReference>
<evidence type="ECO:0000313" key="13">
    <source>
        <dbReference type="Proteomes" id="UP001562425"/>
    </source>
</evidence>
<dbReference type="GO" id="GO:0008236">
    <property type="term" value="F:serine-type peptidase activity"/>
    <property type="evidence" value="ECO:0007669"/>
    <property type="project" value="UniProtKB-KW"/>
</dbReference>
<dbReference type="InterPro" id="IPR009003">
    <property type="entry name" value="Peptidase_S1_PA"/>
</dbReference>
<dbReference type="GO" id="GO:0006508">
    <property type="term" value="P:proteolysis"/>
    <property type="evidence" value="ECO:0007669"/>
    <property type="project" value="UniProtKB-KW"/>
</dbReference>
<dbReference type="SUPFAM" id="SSF50494">
    <property type="entry name" value="Trypsin-like serine proteases"/>
    <property type="match status" value="2"/>
</dbReference>
<comment type="subcellular location">
    <subcellularLocation>
        <location evidence="1">Secreted</location>
    </subcellularLocation>
</comment>
<evidence type="ECO:0000256" key="8">
    <source>
        <dbReference type="ARBA" id="ARBA00023157"/>
    </source>
</evidence>
<dbReference type="SMART" id="SM00020">
    <property type="entry name" value="Tryp_SPc"/>
    <property type="match status" value="1"/>
</dbReference>